<accession>A0A3Q8XA69</accession>
<dbReference type="EMBL" id="CP034437">
    <property type="protein sequence ID" value="AZN43131.1"/>
    <property type="molecule type" value="Genomic_DNA"/>
</dbReference>
<organism evidence="1 2">
    <name type="scientific">Paenibacillus albus</name>
    <dbReference type="NCBI Taxonomy" id="2495582"/>
    <lineage>
        <taxon>Bacteria</taxon>
        <taxon>Bacillati</taxon>
        <taxon>Bacillota</taxon>
        <taxon>Bacilli</taxon>
        <taxon>Bacillales</taxon>
        <taxon>Paenibacillaceae</taxon>
        <taxon>Paenibacillus</taxon>
    </lineage>
</organism>
<sequence length="216" mass="24814">MTLSMFNGAISRDALETYLSRAVTSADLVNSDTLDDDLRMIKNIGAKFLGRASGVWVLEPDDDVHFQKSRKLAERVHEIDPDIILQTCIFEAVFKDVEKIEIPEWVFTAFQLPAEQRSFCYLDMLFDAKPQGFVWDEDGGIPNMDKLETQLWFYYRAVRYIDAGFEAIHMGQIHLYTADDKGFKKTVSLFQKIRDYAKFMQGVVSCCSMHIHMGSI</sequence>
<reference evidence="2" key="1">
    <citation type="submission" date="2018-12" db="EMBL/GenBank/DDBJ databases">
        <title>Genome sequence of Peanibacillus sp.</title>
        <authorList>
            <person name="Subramani G."/>
            <person name="Srinivasan S."/>
            <person name="Kim M.K."/>
        </authorList>
    </citation>
    <scope>NUCLEOTIDE SEQUENCE [LARGE SCALE GENOMIC DNA]</scope>
    <source>
        <strain evidence="2">18JY67-1</strain>
    </source>
</reference>
<evidence type="ECO:0008006" key="3">
    <source>
        <dbReference type="Google" id="ProtNLM"/>
    </source>
</evidence>
<dbReference type="Proteomes" id="UP000272528">
    <property type="component" value="Chromosome"/>
</dbReference>
<proteinExistence type="predicted"/>
<dbReference type="OrthoDB" id="242612at2"/>
<evidence type="ECO:0000313" key="1">
    <source>
        <dbReference type="EMBL" id="AZN43131.1"/>
    </source>
</evidence>
<dbReference type="AlphaFoldDB" id="A0A3Q8XA69"/>
<dbReference type="RefSeq" id="WP_126019407.1">
    <property type="nucleotide sequence ID" value="NZ_CP034437.1"/>
</dbReference>
<keyword evidence="2" id="KW-1185">Reference proteome</keyword>
<gene>
    <name evidence="1" type="ORF">EJC50_28095</name>
</gene>
<protein>
    <recommendedName>
        <fullName evidence="3">Cobalamin-independent methionine synthase MetE C-terminal/archaeal domain-containing protein</fullName>
    </recommendedName>
</protein>
<evidence type="ECO:0000313" key="2">
    <source>
        <dbReference type="Proteomes" id="UP000272528"/>
    </source>
</evidence>
<dbReference type="KEGG" id="palb:EJC50_28095"/>
<name>A0A3Q8XA69_9BACL</name>